<evidence type="ECO:0000256" key="2">
    <source>
        <dbReference type="SAM" id="Phobius"/>
    </source>
</evidence>
<feature type="region of interest" description="Disordered" evidence="1">
    <location>
        <begin position="222"/>
        <end position="249"/>
    </location>
</feature>
<reference evidence="4 5" key="1">
    <citation type="journal article" date="2015" name="Genome Biol.">
        <title>Comparative genomics of Steinernema reveals deeply conserved gene regulatory networks.</title>
        <authorList>
            <person name="Dillman A.R."/>
            <person name="Macchietto M."/>
            <person name="Porter C.F."/>
            <person name="Rogers A."/>
            <person name="Williams B."/>
            <person name="Antoshechkin I."/>
            <person name="Lee M.M."/>
            <person name="Goodwin Z."/>
            <person name="Lu X."/>
            <person name="Lewis E.E."/>
            <person name="Goodrich-Blair H."/>
            <person name="Stock S.P."/>
            <person name="Adams B.J."/>
            <person name="Sternberg P.W."/>
            <person name="Mortazavi A."/>
        </authorList>
    </citation>
    <scope>NUCLEOTIDE SEQUENCE [LARGE SCALE GENOMIC DNA]</scope>
    <source>
        <strain evidence="4 5">ALL</strain>
    </source>
</reference>
<feature type="transmembrane region" description="Helical" evidence="2">
    <location>
        <begin position="182"/>
        <end position="203"/>
    </location>
</feature>
<evidence type="ECO:0000256" key="3">
    <source>
        <dbReference type="SAM" id="SignalP"/>
    </source>
</evidence>
<gene>
    <name evidence="4" type="ORF">L596_025525</name>
</gene>
<reference evidence="4 5" key="2">
    <citation type="journal article" date="2019" name="G3 (Bethesda)">
        <title>Hybrid Assembly of the Genome of the Entomopathogenic Nematode Steinernema carpocapsae Identifies the X-Chromosome.</title>
        <authorList>
            <person name="Serra L."/>
            <person name="Macchietto M."/>
            <person name="Macias-Munoz A."/>
            <person name="McGill C.J."/>
            <person name="Rodriguez I.M."/>
            <person name="Rodriguez B."/>
            <person name="Murad R."/>
            <person name="Mortazavi A."/>
        </authorList>
    </citation>
    <scope>NUCLEOTIDE SEQUENCE [LARGE SCALE GENOMIC DNA]</scope>
    <source>
        <strain evidence="4 5">ALL</strain>
    </source>
</reference>
<protein>
    <submittedName>
        <fullName evidence="4">Uncharacterized protein</fullName>
    </submittedName>
</protein>
<keyword evidence="2" id="KW-1133">Transmembrane helix</keyword>
<name>A0A4U5M825_STECR</name>
<evidence type="ECO:0000313" key="4">
    <source>
        <dbReference type="EMBL" id="TKR65064.1"/>
    </source>
</evidence>
<dbReference type="EMBL" id="AZBU02000009">
    <property type="protein sequence ID" value="TKR65064.1"/>
    <property type="molecule type" value="Genomic_DNA"/>
</dbReference>
<keyword evidence="2" id="KW-0812">Transmembrane</keyword>
<accession>A0A4U5M825</accession>
<dbReference type="AlphaFoldDB" id="A0A4U5M825"/>
<comment type="caution">
    <text evidence="4">The sequence shown here is derived from an EMBL/GenBank/DDBJ whole genome shotgun (WGS) entry which is preliminary data.</text>
</comment>
<proteinExistence type="predicted"/>
<keyword evidence="3" id="KW-0732">Signal</keyword>
<feature type="chain" id="PRO_5020699757" evidence="3">
    <location>
        <begin position="19"/>
        <end position="249"/>
    </location>
</feature>
<dbReference type="Proteomes" id="UP000298663">
    <property type="component" value="Unassembled WGS sequence"/>
</dbReference>
<organism evidence="4 5">
    <name type="scientific">Steinernema carpocapsae</name>
    <name type="common">Entomopathogenic nematode</name>
    <dbReference type="NCBI Taxonomy" id="34508"/>
    <lineage>
        <taxon>Eukaryota</taxon>
        <taxon>Metazoa</taxon>
        <taxon>Ecdysozoa</taxon>
        <taxon>Nematoda</taxon>
        <taxon>Chromadorea</taxon>
        <taxon>Rhabditida</taxon>
        <taxon>Tylenchina</taxon>
        <taxon>Panagrolaimomorpha</taxon>
        <taxon>Strongyloidoidea</taxon>
        <taxon>Steinernematidae</taxon>
        <taxon>Steinernema</taxon>
    </lineage>
</organism>
<evidence type="ECO:0000256" key="1">
    <source>
        <dbReference type="SAM" id="MobiDB-lite"/>
    </source>
</evidence>
<keyword evidence="5" id="KW-1185">Reference proteome</keyword>
<evidence type="ECO:0000313" key="5">
    <source>
        <dbReference type="Proteomes" id="UP000298663"/>
    </source>
</evidence>
<sequence length="249" mass="28439">MRFTAAFFAILAAVLASASESPDLCGDLGKRGYTFHWNVYSTDPVTGAALISRREATYTGELISLDNVTQEVSAKVHPENEFREVLKLGPRFCKLQEEDEEINFCFEIDECVLAYTWTRNADKFTIVQKIAQAYPEEIEQTFFERTFLEIFETLNNLETTVVNQILGRDNWRLLLITLAENWLTLLVTPVVILFVSAYSLMVLSSSKKRVYDVSRDSEYAKLMKDDAKKAPKDKKQKKGQRKKHEAGDA</sequence>
<feature type="signal peptide" evidence="3">
    <location>
        <begin position="1"/>
        <end position="18"/>
    </location>
</feature>
<feature type="compositionally biased region" description="Basic residues" evidence="1">
    <location>
        <begin position="231"/>
        <end position="249"/>
    </location>
</feature>
<keyword evidence="2" id="KW-0472">Membrane</keyword>